<comment type="caution">
    <text evidence="13">The sequence shown here is derived from an EMBL/GenBank/DDBJ whole genome shotgun (WGS) entry which is preliminary data.</text>
</comment>
<sequence length="205" mass="22838">MKTPGTLYIISAPSGAGKTSLVKALLKRDAGVRVSVSHTTRAPRPGEEDGKDYNFVSQALFDQMINDAVFLEYAEVFGNKYGTSQTWVAEQLAEGVDVILEIDWQGAQQVRHLMKHALSIFILPPSKAVLAQRLQGRGQDDEAVIAHRMSKAVDEMSHYPEFDYVIINDDFDQALAELHSVFVARRLRQEVQQCRHAGLLAELLS</sequence>
<evidence type="ECO:0000313" key="13">
    <source>
        <dbReference type="EMBL" id="KDE41060.1"/>
    </source>
</evidence>
<keyword evidence="9 11" id="KW-0067">ATP-binding</keyword>
<comment type="function">
    <text evidence="11">Essential for recycling GMP and indirectly, cGMP.</text>
</comment>
<dbReference type="Proteomes" id="UP000027318">
    <property type="component" value="Unassembled WGS sequence"/>
</dbReference>
<name>A0A063Y7H6_9GAMM</name>
<evidence type="ECO:0000256" key="11">
    <source>
        <dbReference type="HAMAP-Rule" id="MF_00328"/>
    </source>
</evidence>
<dbReference type="HAMAP" id="MF_00328">
    <property type="entry name" value="Guanylate_kinase"/>
    <property type="match status" value="1"/>
</dbReference>
<comment type="catalytic activity">
    <reaction evidence="11">
        <text>GMP + ATP = GDP + ADP</text>
        <dbReference type="Rhea" id="RHEA:20780"/>
        <dbReference type="ChEBI" id="CHEBI:30616"/>
        <dbReference type="ChEBI" id="CHEBI:58115"/>
        <dbReference type="ChEBI" id="CHEBI:58189"/>
        <dbReference type="ChEBI" id="CHEBI:456216"/>
        <dbReference type="EC" id="2.7.4.8"/>
    </reaction>
</comment>
<dbReference type="Gene3D" id="3.30.63.10">
    <property type="entry name" value="Guanylate Kinase phosphate binding domain"/>
    <property type="match status" value="1"/>
</dbReference>
<dbReference type="FunFam" id="3.40.50.300:FF:000084">
    <property type="entry name" value="Guanylate kinase"/>
    <property type="match status" value="1"/>
</dbReference>
<organism evidence="13 14">
    <name type="scientific">Nitrincola lacisaponensis</name>
    <dbReference type="NCBI Taxonomy" id="267850"/>
    <lineage>
        <taxon>Bacteria</taxon>
        <taxon>Pseudomonadati</taxon>
        <taxon>Pseudomonadota</taxon>
        <taxon>Gammaproteobacteria</taxon>
        <taxon>Oceanospirillales</taxon>
        <taxon>Oceanospirillaceae</taxon>
        <taxon>Nitrincola</taxon>
    </lineage>
</organism>
<evidence type="ECO:0000256" key="1">
    <source>
        <dbReference type="ARBA" id="ARBA00004496"/>
    </source>
</evidence>
<dbReference type="InterPro" id="IPR020590">
    <property type="entry name" value="Guanylate_kinase_CS"/>
</dbReference>
<accession>A0A063Y7H6</accession>
<evidence type="ECO:0000256" key="9">
    <source>
        <dbReference type="ARBA" id="ARBA00022840"/>
    </source>
</evidence>
<evidence type="ECO:0000256" key="7">
    <source>
        <dbReference type="ARBA" id="ARBA00022741"/>
    </source>
</evidence>
<dbReference type="PATRIC" id="fig|267850.7.peg.361"/>
<dbReference type="InterPro" id="IPR008145">
    <property type="entry name" value="GK/Ca_channel_bsu"/>
</dbReference>
<dbReference type="AlphaFoldDB" id="A0A063Y7H6"/>
<dbReference type="PROSITE" id="PS50052">
    <property type="entry name" value="GUANYLATE_KINASE_2"/>
    <property type="match status" value="1"/>
</dbReference>
<evidence type="ECO:0000256" key="3">
    <source>
        <dbReference type="ARBA" id="ARBA00012961"/>
    </source>
</evidence>
<evidence type="ECO:0000256" key="5">
    <source>
        <dbReference type="ARBA" id="ARBA00022490"/>
    </source>
</evidence>
<keyword evidence="14" id="KW-1185">Reference proteome</keyword>
<proteinExistence type="inferred from homology"/>
<dbReference type="SUPFAM" id="SSF52540">
    <property type="entry name" value="P-loop containing nucleoside triphosphate hydrolases"/>
    <property type="match status" value="1"/>
</dbReference>
<keyword evidence="5 11" id="KW-0963">Cytoplasm</keyword>
<dbReference type="InterPro" id="IPR017665">
    <property type="entry name" value="Guanylate_kinase"/>
</dbReference>
<evidence type="ECO:0000256" key="4">
    <source>
        <dbReference type="ARBA" id="ARBA00016296"/>
    </source>
</evidence>
<dbReference type="SMART" id="SM00072">
    <property type="entry name" value="GuKc"/>
    <property type="match status" value="1"/>
</dbReference>
<comment type="similarity">
    <text evidence="2 11">Belongs to the guanylate kinase family.</text>
</comment>
<dbReference type="FunFam" id="3.30.63.10:FF:000002">
    <property type="entry name" value="Guanylate kinase 1"/>
    <property type="match status" value="1"/>
</dbReference>
<evidence type="ECO:0000256" key="6">
    <source>
        <dbReference type="ARBA" id="ARBA00022679"/>
    </source>
</evidence>
<dbReference type="OrthoDB" id="9808150at2"/>
<dbReference type="InterPro" id="IPR008144">
    <property type="entry name" value="Guanylate_kin-like_dom"/>
</dbReference>
<reference evidence="13 14" key="1">
    <citation type="journal article" date="2005" name="Int. J. Syst. Evol. Microbiol.">
        <title>Nitrincola lacisaponensis gen. nov., sp. nov., a novel alkaliphilic bacterium isolated from an alkaline, saline lake.</title>
        <authorList>
            <person name="Dimitriu P.A."/>
            <person name="Shukla S.K."/>
            <person name="Conradt J."/>
            <person name="Marquez M.C."/>
            <person name="Ventosa A."/>
            <person name="Maglia A."/>
            <person name="Peyton B.M."/>
            <person name="Pinkart H.C."/>
            <person name="Mormile M.R."/>
        </authorList>
    </citation>
    <scope>NUCLEOTIDE SEQUENCE [LARGE SCALE GENOMIC DNA]</scope>
    <source>
        <strain evidence="13 14">4CA</strain>
    </source>
</reference>
<dbReference type="STRING" id="267850.ADINL_0365"/>
<keyword evidence="7 11" id="KW-0547">Nucleotide-binding</keyword>
<dbReference type="GO" id="GO:0005524">
    <property type="term" value="F:ATP binding"/>
    <property type="evidence" value="ECO:0007669"/>
    <property type="project" value="UniProtKB-UniRule"/>
</dbReference>
<dbReference type="RefSeq" id="WP_036543283.1">
    <property type="nucleotide sequence ID" value="NZ_JBKBNO010000007.1"/>
</dbReference>
<dbReference type="EC" id="2.7.4.8" evidence="3 11"/>
<evidence type="ECO:0000313" key="14">
    <source>
        <dbReference type="Proteomes" id="UP000027318"/>
    </source>
</evidence>
<feature type="binding site" evidence="11">
    <location>
        <begin position="12"/>
        <end position="19"/>
    </location>
    <ligand>
        <name>ATP</name>
        <dbReference type="ChEBI" id="CHEBI:30616"/>
    </ligand>
</feature>
<dbReference type="InterPro" id="IPR027417">
    <property type="entry name" value="P-loop_NTPase"/>
</dbReference>
<feature type="domain" description="Guanylate kinase-like" evidence="12">
    <location>
        <begin position="5"/>
        <end position="183"/>
    </location>
</feature>
<evidence type="ECO:0000256" key="10">
    <source>
        <dbReference type="ARBA" id="ARBA00030128"/>
    </source>
</evidence>
<dbReference type="GO" id="GO:0005829">
    <property type="term" value="C:cytosol"/>
    <property type="evidence" value="ECO:0007669"/>
    <property type="project" value="TreeGrafter"/>
</dbReference>
<evidence type="ECO:0000256" key="8">
    <source>
        <dbReference type="ARBA" id="ARBA00022777"/>
    </source>
</evidence>
<keyword evidence="6 11" id="KW-0808">Transferase</keyword>
<protein>
    <recommendedName>
        <fullName evidence="4 11">Guanylate kinase</fullName>
        <ecNumber evidence="3 11">2.7.4.8</ecNumber>
    </recommendedName>
    <alternativeName>
        <fullName evidence="10 11">GMP kinase</fullName>
    </alternativeName>
</protein>
<evidence type="ECO:0000259" key="12">
    <source>
        <dbReference type="PROSITE" id="PS50052"/>
    </source>
</evidence>
<evidence type="ECO:0000256" key="2">
    <source>
        <dbReference type="ARBA" id="ARBA00005790"/>
    </source>
</evidence>
<dbReference type="PANTHER" id="PTHR23117">
    <property type="entry name" value="GUANYLATE KINASE-RELATED"/>
    <property type="match status" value="1"/>
</dbReference>
<dbReference type="EMBL" id="JMSZ01000010">
    <property type="protein sequence ID" value="KDE41060.1"/>
    <property type="molecule type" value="Genomic_DNA"/>
</dbReference>
<gene>
    <name evidence="11" type="primary">gmk</name>
    <name evidence="13" type="ORF">ADINL_0365</name>
</gene>
<dbReference type="CDD" id="cd00071">
    <property type="entry name" value="GMPK"/>
    <property type="match status" value="1"/>
</dbReference>
<dbReference type="Pfam" id="PF00625">
    <property type="entry name" value="Guanylate_kin"/>
    <property type="match status" value="1"/>
</dbReference>
<dbReference type="PROSITE" id="PS00856">
    <property type="entry name" value="GUANYLATE_KINASE_1"/>
    <property type="match status" value="1"/>
</dbReference>
<dbReference type="Gene3D" id="3.40.50.300">
    <property type="entry name" value="P-loop containing nucleotide triphosphate hydrolases"/>
    <property type="match status" value="1"/>
</dbReference>
<dbReference type="PANTHER" id="PTHR23117:SF13">
    <property type="entry name" value="GUANYLATE KINASE"/>
    <property type="match status" value="1"/>
</dbReference>
<keyword evidence="8 11" id="KW-0418">Kinase</keyword>
<dbReference type="NCBIfam" id="TIGR03263">
    <property type="entry name" value="guanyl_kin"/>
    <property type="match status" value="1"/>
</dbReference>
<dbReference type="GO" id="GO:0004385">
    <property type="term" value="F:GMP kinase activity"/>
    <property type="evidence" value="ECO:0007669"/>
    <property type="project" value="UniProtKB-UniRule"/>
</dbReference>
<comment type="subcellular location">
    <subcellularLocation>
        <location evidence="1 11">Cytoplasm</location>
    </subcellularLocation>
</comment>